<proteinExistence type="predicted"/>
<reference evidence="2" key="1">
    <citation type="submission" date="2022-06" db="EMBL/GenBank/DDBJ databases">
        <title>Comparative analysis of new lytic phages for the biological control of phytopathogenic Xanthomonas spp.</title>
        <authorList>
            <person name="Domingo-Calap M.L."/>
            <person name="Bernabeu-Gimeno M."/>
            <person name="Aure C.M."/>
            <person name="Marco-Noales E."/>
            <person name="Domingo-Calap P."/>
        </authorList>
    </citation>
    <scope>NUCLEOTIDE SEQUENCE</scope>
</reference>
<keyword evidence="3" id="KW-1185">Reference proteome</keyword>
<sequence>MTPVIFKRRHNGKRSPMQLAAQPRQWKSS</sequence>
<gene>
    <name evidence="2" type="ORF">IVIADoCa2_9</name>
</gene>
<evidence type="ECO:0000313" key="2">
    <source>
        <dbReference type="EMBL" id="UVB02986.1"/>
    </source>
</evidence>
<evidence type="ECO:0000313" key="3">
    <source>
        <dbReference type="Proteomes" id="UP001064200"/>
    </source>
</evidence>
<dbReference type="Proteomes" id="UP001064200">
    <property type="component" value="Segment"/>
</dbReference>
<evidence type="ECO:0000256" key="1">
    <source>
        <dbReference type="SAM" id="MobiDB-lite"/>
    </source>
</evidence>
<organism evidence="2 3">
    <name type="scientific">Xanthomonas phage vB_Xar_IVIA-DoCa2</name>
    <dbReference type="NCBI Taxonomy" id="2970491"/>
    <lineage>
        <taxon>Viruses</taxon>
        <taxon>Duplodnaviria</taxon>
        <taxon>Heunggongvirae</taxon>
        <taxon>Uroviricota</taxon>
        <taxon>Caudoviricetes</taxon>
        <taxon>Autographivirales</taxon>
        <taxon>Autonotataviridae</taxon>
        <taxon>Gujervirinae</taxon>
        <taxon>Pradovirus</taxon>
        <taxon>Pradovirus IVIADoCa2</taxon>
    </lineage>
</organism>
<name>A0A976XGS5_9CAUD</name>
<dbReference type="EMBL" id="ON911539">
    <property type="protein sequence ID" value="UVB02986.1"/>
    <property type="molecule type" value="Genomic_DNA"/>
</dbReference>
<protein>
    <submittedName>
        <fullName evidence="2">Uncharacterized protein</fullName>
    </submittedName>
</protein>
<feature type="region of interest" description="Disordered" evidence="1">
    <location>
        <begin position="1"/>
        <end position="29"/>
    </location>
</feature>
<feature type="compositionally biased region" description="Basic residues" evidence="1">
    <location>
        <begin position="1"/>
        <end position="13"/>
    </location>
</feature>
<accession>A0A976XGS5</accession>